<sequence length="228" mass="26325">MLSGRYFQYLGNLKELGVDIKLKDYKYDSAWEYKTDGVKVTKLQAGAASFHLTHGLGPMDLGIEINFEHEFSTYLTAKGKRRIEFQSFGEIESQLDDLFKKKIWKLRQVVVSEVIVADKMTVFISDAPNQSFQAKIQGSAGVDDFSLLDMNVNSEIGGSSNIGYKWIGKKNMTPRFKLMRLKKEHYFASTTTWDKRLFDTKYSREHYDEILAQRPEVKMTAYRLREVG</sequence>
<dbReference type="AlphaFoldDB" id="L8JUQ3"/>
<reference evidence="1 2" key="1">
    <citation type="submission" date="2012-12" db="EMBL/GenBank/DDBJ databases">
        <title>Genome assembly of Fulvivirga imtechensis AK7.</title>
        <authorList>
            <person name="Nupur N."/>
            <person name="Khatri I."/>
            <person name="Kumar R."/>
            <person name="Subramanian S."/>
            <person name="Pinnaka A."/>
        </authorList>
    </citation>
    <scope>NUCLEOTIDE SEQUENCE [LARGE SCALE GENOMIC DNA]</scope>
    <source>
        <strain evidence="1 2">AK7</strain>
    </source>
</reference>
<dbReference type="EMBL" id="AMZN01000019">
    <property type="protein sequence ID" value="ELR72520.1"/>
    <property type="molecule type" value="Genomic_DNA"/>
</dbReference>
<dbReference type="Proteomes" id="UP000011135">
    <property type="component" value="Unassembled WGS sequence"/>
</dbReference>
<gene>
    <name evidence="1" type="ORF">C900_01298</name>
</gene>
<evidence type="ECO:0000313" key="1">
    <source>
        <dbReference type="EMBL" id="ELR72520.1"/>
    </source>
</evidence>
<protein>
    <submittedName>
        <fullName evidence="1">Uncharacterized protein</fullName>
    </submittedName>
</protein>
<name>L8JUQ3_9BACT</name>
<comment type="caution">
    <text evidence="1">The sequence shown here is derived from an EMBL/GenBank/DDBJ whole genome shotgun (WGS) entry which is preliminary data.</text>
</comment>
<evidence type="ECO:0000313" key="2">
    <source>
        <dbReference type="Proteomes" id="UP000011135"/>
    </source>
</evidence>
<accession>L8JUQ3</accession>
<proteinExistence type="predicted"/>
<keyword evidence="2" id="KW-1185">Reference proteome</keyword>
<organism evidence="1 2">
    <name type="scientific">Fulvivirga imtechensis AK7</name>
    <dbReference type="NCBI Taxonomy" id="1237149"/>
    <lineage>
        <taxon>Bacteria</taxon>
        <taxon>Pseudomonadati</taxon>
        <taxon>Bacteroidota</taxon>
        <taxon>Cytophagia</taxon>
        <taxon>Cytophagales</taxon>
        <taxon>Fulvivirgaceae</taxon>
        <taxon>Fulvivirga</taxon>
    </lineage>
</organism>